<dbReference type="EMBL" id="OU015568">
    <property type="protein sequence ID" value="CAG5078689.1"/>
    <property type="molecule type" value="Genomic_DNA"/>
</dbReference>
<accession>A0ABN7RIS9</accession>
<evidence type="ECO:0000256" key="1">
    <source>
        <dbReference type="ARBA" id="ARBA00022670"/>
    </source>
</evidence>
<proteinExistence type="predicted"/>
<dbReference type="SUPFAM" id="SSF50494">
    <property type="entry name" value="Trypsin-like serine proteases"/>
    <property type="match status" value="1"/>
</dbReference>
<name>A0ABN7RIS9_OIKDI</name>
<sequence length="553" mass="62329">MRVFVNRVEAAFNDPDRTKFNKGEFWLDARKSSFFNHPNYTSGPEKADICLIKFDKSIHEEGNGVTREICLAKDYPKHGMACWVGGFGGFGSGGPSSKVFKSVGVSIMSQQYCNEKSNYPDSKYKYKIDTYDICAGLPDEDYDGWTDGTEINNVWDYEDSIQLNEELMMPGIALLSVSADKPNQDKRCQDFNLGERCVSACEGTLFDCQQNCENDYTCETRCQATHLDCVNSCPCGINCPDGCNGDDDFCSANEFCSYTDILVLNHKQTFQDKGLVINKFNDQSEVRFFQYNFVDLEDSCSITFRGETYFLGGYNRTRQVAKIENCEIVVQNEILSIPHTDGVFGSCAQYKESVALCFNSDEQEHKGCFTWQPGQAQTELPFSQHPHEWADMVNFKNELVTVGGCGADIFNTCHSETEFMNDDGWRSGPNLNPNLDTAPYQYIRSQVMTADQEAVYILAGKTYAGGRPPVLRLKDNKWENIGKLNEASYTTNYVTSAIQSGFTWYSGCCSLEKTTFTGGVFETETLFDTEPEDCPMELYYAHFLEVPVGYCQQ</sequence>
<dbReference type="Gene3D" id="2.40.10.10">
    <property type="entry name" value="Trypsin-like serine proteases"/>
    <property type="match status" value="2"/>
</dbReference>
<organism evidence="5 6">
    <name type="scientific">Oikopleura dioica</name>
    <name type="common">Tunicate</name>
    <dbReference type="NCBI Taxonomy" id="34765"/>
    <lineage>
        <taxon>Eukaryota</taxon>
        <taxon>Metazoa</taxon>
        <taxon>Chordata</taxon>
        <taxon>Tunicata</taxon>
        <taxon>Appendicularia</taxon>
        <taxon>Copelata</taxon>
        <taxon>Oikopleuridae</taxon>
        <taxon>Oikopleura</taxon>
    </lineage>
</organism>
<dbReference type="InterPro" id="IPR009003">
    <property type="entry name" value="Peptidase_S1_PA"/>
</dbReference>
<evidence type="ECO:0000256" key="2">
    <source>
        <dbReference type="ARBA" id="ARBA00022801"/>
    </source>
</evidence>
<protein>
    <submittedName>
        <fullName evidence="5">Oidioi.mRNA.OKI2018_I69.PAR.g9058.t1.cds</fullName>
    </submittedName>
</protein>
<dbReference type="InterPro" id="IPR001254">
    <property type="entry name" value="Trypsin_dom"/>
</dbReference>
<keyword evidence="2" id="KW-0378">Hydrolase</keyword>
<keyword evidence="3" id="KW-0720">Serine protease</keyword>
<evidence type="ECO:0000259" key="4">
    <source>
        <dbReference type="Pfam" id="PF00089"/>
    </source>
</evidence>
<evidence type="ECO:0000256" key="3">
    <source>
        <dbReference type="ARBA" id="ARBA00022825"/>
    </source>
</evidence>
<evidence type="ECO:0000313" key="6">
    <source>
        <dbReference type="Proteomes" id="UP001158576"/>
    </source>
</evidence>
<dbReference type="InterPro" id="IPR043504">
    <property type="entry name" value="Peptidase_S1_PA_chymotrypsin"/>
</dbReference>
<dbReference type="Proteomes" id="UP001158576">
    <property type="component" value="Chromosome PAR"/>
</dbReference>
<dbReference type="PANTHER" id="PTHR24264:SF54">
    <property type="entry name" value="PEPTIDASE S1 DOMAIN-CONTAINING PROTEIN"/>
    <property type="match status" value="1"/>
</dbReference>
<gene>
    <name evidence="5" type="ORF">OKIOD_LOCUS616</name>
</gene>
<dbReference type="PANTHER" id="PTHR24264">
    <property type="entry name" value="TRYPSIN-RELATED"/>
    <property type="match status" value="1"/>
</dbReference>
<keyword evidence="6" id="KW-1185">Reference proteome</keyword>
<evidence type="ECO:0000313" key="5">
    <source>
        <dbReference type="EMBL" id="CAG5078689.1"/>
    </source>
</evidence>
<reference evidence="5 6" key="1">
    <citation type="submission" date="2021-04" db="EMBL/GenBank/DDBJ databases">
        <authorList>
            <person name="Bliznina A."/>
        </authorList>
    </citation>
    <scope>NUCLEOTIDE SEQUENCE [LARGE SCALE GENOMIC DNA]</scope>
</reference>
<dbReference type="Pfam" id="PF00089">
    <property type="entry name" value="Trypsin"/>
    <property type="match status" value="1"/>
</dbReference>
<keyword evidence="1" id="KW-0645">Protease</keyword>
<dbReference type="InterPro" id="IPR050127">
    <property type="entry name" value="Serine_Proteases_S1"/>
</dbReference>
<feature type="domain" description="Peptidase S1" evidence="4">
    <location>
        <begin position="15"/>
        <end position="137"/>
    </location>
</feature>